<reference evidence="9" key="1">
    <citation type="submission" date="2023-06" db="EMBL/GenBank/DDBJ databases">
        <authorList>
            <person name="Zhang S."/>
        </authorList>
    </citation>
    <scope>NUCLEOTIDE SEQUENCE</scope>
    <source>
        <strain evidence="9">SG2303</strain>
    </source>
</reference>
<dbReference type="Proteomes" id="UP001168540">
    <property type="component" value="Unassembled WGS sequence"/>
</dbReference>
<dbReference type="PROSITE" id="PS50109">
    <property type="entry name" value="HIS_KIN"/>
    <property type="match status" value="1"/>
</dbReference>
<evidence type="ECO:0000256" key="5">
    <source>
        <dbReference type="ARBA" id="ARBA00022777"/>
    </source>
</evidence>
<dbReference type="Pfam" id="PF02518">
    <property type="entry name" value="HATPase_c"/>
    <property type="match status" value="1"/>
</dbReference>
<dbReference type="PANTHER" id="PTHR44936">
    <property type="entry name" value="SENSOR PROTEIN CREC"/>
    <property type="match status" value="1"/>
</dbReference>
<proteinExistence type="predicted"/>
<dbReference type="InterPro" id="IPR003594">
    <property type="entry name" value="HATPase_dom"/>
</dbReference>
<dbReference type="GO" id="GO:0016301">
    <property type="term" value="F:kinase activity"/>
    <property type="evidence" value="ECO:0007669"/>
    <property type="project" value="UniProtKB-KW"/>
</dbReference>
<evidence type="ECO:0000313" key="9">
    <source>
        <dbReference type="EMBL" id="MDN0074850.1"/>
    </source>
</evidence>
<sequence length="413" mass="42780">MTAFPSPSDSANLARALAGLTRLRWVLLAIAVLTLTALSQTGWQLPLPELGATLVLLASANLLLAHAPLTPLAALRAGLVADTLALSALVALTGGAANPIASLFLGPVLFAALLSPGWFAWGLSLAATAAYGALFYWHAPWPLLGGDAAYAFHLHLTGMWFTFALSALLIAIVVARLAHDLSEREAALARAREIQLRNEQLVALGVQAAGAAHALSTPLNTLTLLADELAAGHCHDAALSEDLALMQAQLASCRDALAALKRGGEPASEAAPLFPTLAERLAAWATLRPQVRLEQQLPCAPGPTVALDATFWPALYNLLDNAAEAGGGRVELAATLTDATLTLTIVNPSGRLSAEQLARAGLAELPTDKPAGLGIGVLLTHATLSRLGGRVRLINRPEGGVCAELVLPLAKDT</sequence>
<comment type="catalytic activity">
    <reaction evidence="1">
        <text>ATP + protein L-histidine = ADP + protein N-phospho-L-histidine.</text>
        <dbReference type="EC" id="2.7.13.3"/>
    </reaction>
</comment>
<evidence type="ECO:0000256" key="6">
    <source>
        <dbReference type="ARBA" id="ARBA00022840"/>
    </source>
</evidence>
<evidence type="ECO:0000259" key="8">
    <source>
        <dbReference type="PROSITE" id="PS50109"/>
    </source>
</evidence>
<feature type="domain" description="Histidine kinase" evidence="8">
    <location>
        <begin position="210"/>
        <end position="411"/>
    </location>
</feature>
<accession>A0ABT7XM49</accession>
<keyword evidence="5 9" id="KW-0418">Kinase</keyword>
<dbReference type="SUPFAM" id="SSF55874">
    <property type="entry name" value="ATPase domain of HSP90 chaperone/DNA topoisomerase II/histidine kinase"/>
    <property type="match status" value="1"/>
</dbReference>
<evidence type="ECO:0000313" key="10">
    <source>
        <dbReference type="Proteomes" id="UP001168540"/>
    </source>
</evidence>
<evidence type="ECO:0000256" key="3">
    <source>
        <dbReference type="ARBA" id="ARBA00022679"/>
    </source>
</evidence>
<dbReference type="InterPro" id="IPR005467">
    <property type="entry name" value="His_kinase_dom"/>
</dbReference>
<feature type="transmembrane region" description="Helical" evidence="7">
    <location>
        <begin position="159"/>
        <end position="178"/>
    </location>
</feature>
<dbReference type="RefSeq" id="WP_289829433.1">
    <property type="nucleotide sequence ID" value="NZ_JAUEDK010000010.1"/>
</dbReference>
<keyword evidence="7" id="KW-0812">Transmembrane</keyword>
<organism evidence="9 10">
    <name type="scientific">Crenobacter oryzisoli</name>
    <dbReference type="NCBI Taxonomy" id="3056844"/>
    <lineage>
        <taxon>Bacteria</taxon>
        <taxon>Pseudomonadati</taxon>
        <taxon>Pseudomonadota</taxon>
        <taxon>Betaproteobacteria</taxon>
        <taxon>Neisseriales</taxon>
        <taxon>Neisseriaceae</taxon>
        <taxon>Crenobacter</taxon>
    </lineage>
</organism>
<evidence type="ECO:0000256" key="7">
    <source>
        <dbReference type="SAM" id="Phobius"/>
    </source>
</evidence>
<keyword evidence="4" id="KW-0547">Nucleotide-binding</keyword>
<dbReference type="EC" id="2.7.13.3" evidence="2"/>
<dbReference type="InterPro" id="IPR036890">
    <property type="entry name" value="HATPase_C_sf"/>
</dbReference>
<protein>
    <recommendedName>
        <fullName evidence="2">histidine kinase</fullName>
        <ecNumber evidence="2">2.7.13.3</ecNumber>
    </recommendedName>
</protein>
<feature type="transmembrane region" description="Helical" evidence="7">
    <location>
        <begin position="89"/>
        <end position="111"/>
    </location>
</feature>
<keyword evidence="6" id="KW-0067">ATP-binding</keyword>
<dbReference type="PANTHER" id="PTHR44936:SF10">
    <property type="entry name" value="SENSOR PROTEIN RSTB"/>
    <property type="match status" value="1"/>
</dbReference>
<name>A0ABT7XM49_9NEIS</name>
<feature type="transmembrane region" description="Helical" evidence="7">
    <location>
        <begin position="118"/>
        <end position="139"/>
    </location>
</feature>
<keyword evidence="7" id="KW-0472">Membrane</keyword>
<gene>
    <name evidence="9" type="ORF">QU481_08080</name>
</gene>
<evidence type="ECO:0000256" key="4">
    <source>
        <dbReference type="ARBA" id="ARBA00022741"/>
    </source>
</evidence>
<feature type="transmembrane region" description="Helical" evidence="7">
    <location>
        <begin position="50"/>
        <end position="69"/>
    </location>
</feature>
<evidence type="ECO:0000256" key="2">
    <source>
        <dbReference type="ARBA" id="ARBA00012438"/>
    </source>
</evidence>
<keyword evidence="3" id="KW-0808">Transferase</keyword>
<evidence type="ECO:0000256" key="1">
    <source>
        <dbReference type="ARBA" id="ARBA00000085"/>
    </source>
</evidence>
<keyword evidence="10" id="KW-1185">Reference proteome</keyword>
<dbReference type="EMBL" id="JAUEDK010000010">
    <property type="protein sequence ID" value="MDN0074850.1"/>
    <property type="molecule type" value="Genomic_DNA"/>
</dbReference>
<keyword evidence="7" id="KW-1133">Transmembrane helix</keyword>
<dbReference type="Gene3D" id="3.30.565.10">
    <property type="entry name" value="Histidine kinase-like ATPase, C-terminal domain"/>
    <property type="match status" value="1"/>
</dbReference>
<comment type="caution">
    <text evidence="9">The sequence shown here is derived from an EMBL/GenBank/DDBJ whole genome shotgun (WGS) entry which is preliminary data.</text>
</comment>
<feature type="transmembrane region" description="Helical" evidence="7">
    <location>
        <begin position="20"/>
        <end position="38"/>
    </location>
</feature>
<dbReference type="InterPro" id="IPR050980">
    <property type="entry name" value="2C_sensor_his_kinase"/>
</dbReference>